<proteinExistence type="predicted"/>
<accession>A0A2P2E8N9</accession>
<keyword evidence="2" id="KW-0732">Signal</keyword>
<dbReference type="Proteomes" id="UP000245086">
    <property type="component" value="Unassembled WGS sequence"/>
</dbReference>
<gene>
    <name evidence="3" type="ORF">PbB2_01103</name>
</gene>
<dbReference type="EMBL" id="BFBR01000003">
    <property type="protein sequence ID" value="GBF57436.1"/>
    <property type="molecule type" value="Genomic_DNA"/>
</dbReference>
<feature type="compositionally biased region" description="Low complexity" evidence="1">
    <location>
        <begin position="237"/>
        <end position="254"/>
    </location>
</feature>
<evidence type="ECO:0000256" key="1">
    <source>
        <dbReference type="SAM" id="MobiDB-lite"/>
    </source>
</evidence>
<feature type="compositionally biased region" description="Low complexity" evidence="1">
    <location>
        <begin position="215"/>
        <end position="227"/>
    </location>
</feature>
<dbReference type="RefSeq" id="WP_108984329.1">
    <property type="nucleotide sequence ID" value="NZ_BFBR01000003.1"/>
</dbReference>
<evidence type="ECO:0000313" key="3">
    <source>
        <dbReference type="EMBL" id="GBF57436.1"/>
    </source>
</evidence>
<feature type="signal peptide" evidence="2">
    <location>
        <begin position="1"/>
        <end position="23"/>
    </location>
</feature>
<dbReference type="AlphaFoldDB" id="A0A2P2E8N9"/>
<name>A0A2P2E8N9_9PROT</name>
<sequence length="337" mass="34528">MSFKLRPLTALAIGLGLVGVAQVGRVAFDATSAFAAGEAAEKAVAATDTGAAAAPAEGGDKPGQKVGPPMCLPVDLAKEAGISAAEFRLLQTLQERRQTLDARERDIVTRENLLANTDTKIQERMAALRAVETNLQKLLGQVDDLETQRIASLVRVYEKMKPKDAAAVWEGLDTEVLLKIAQKMKEQPLSLILAKMTPERAREITRRLAEIDAPAMPVMAGPGAPAGPATPPPAAAPAPATKAPAPKAANNPPGQQTRAPGQQAALGNQPKAGAPGNRNANAANAALDAKGAGPAGAGPTQPRAPTAKAPNNPSTPQPAARPASGQAPADPAPRPKA</sequence>
<feature type="chain" id="PRO_5015141214" description="Magnesium transporter MgtE intracellular domain-containing protein" evidence="2">
    <location>
        <begin position="24"/>
        <end position="337"/>
    </location>
</feature>
<organism evidence="3 4">
    <name type="scientific">Candidatus Phycosocius bacilliformis</name>
    <dbReference type="NCBI Taxonomy" id="1445552"/>
    <lineage>
        <taxon>Bacteria</taxon>
        <taxon>Pseudomonadati</taxon>
        <taxon>Pseudomonadota</taxon>
        <taxon>Alphaproteobacteria</taxon>
        <taxon>Caulobacterales</taxon>
        <taxon>Caulobacterales incertae sedis</taxon>
        <taxon>Candidatus Phycosocius</taxon>
    </lineage>
</organism>
<evidence type="ECO:0000256" key="2">
    <source>
        <dbReference type="SAM" id="SignalP"/>
    </source>
</evidence>
<comment type="caution">
    <text evidence="3">The sequence shown here is derived from an EMBL/GenBank/DDBJ whole genome shotgun (WGS) entry which is preliminary data.</text>
</comment>
<feature type="region of interest" description="Disordered" evidence="1">
    <location>
        <begin position="215"/>
        <end position="337"/>
    </location>
</feature>
<reference evidence="3 4" key="1">
    <citation type="journal article" date="2018" name="Genome Announc.">
        <title>Draft Genome Sequence of "Candidatus Phycosocius bacilliformis," an Alphaproteobacterial Ectosymbiont of the Hydrocarbon-Producing Green Alga Botryococcus braunii.</title>
        <authorList>
            <person name="Tanabe Y."/>
            <person name="Yamaguchi H."/>
            <person name="Watanabe M.M."/>
        </authorList>
    </citation>
    <scope>NUCLEOTIDE SEQUENCE [LARGE SCALE GENOMIC DNA]</scope>
    <source>
        <strain evidence="3 4">BOTRYCO-2</strain>
    </source>
</reference>
<keyword evidence="4" id="KW-1185">Reference proteome</keyword>
<evidence type="ECO:0000313" key="4">
    <source>
        <dbReference type="Proteomes" id="UP000245086"/>
    </source>
</evidence>
<feature type="compositionally biased region" description="Low complexity" evidence="1">
    <location>
        <begin position="270"/>
        <end position="307"/>
    </location>
</feature>
<dbReference type="SUPFAM" id="SSF158791">
    <property type="entry name" value="MgtE N-terminal domain-like"/>
    <property type="match status" value="1"/>
</dbReference>
<protein>
    <recommendedName>
        <fullName evidence="5">Magnesium transporter MgtE intracellular domain-containing protein</fullName>
    </recommendedName>
</protein>
<dbReference type="OrthoDB" id="9791432at2"/>
<evidence type="ECO:0008006" key="5">
    <source>
        <dbReference type="Google" id="ProtNLM"/>
    </source>
</evidence>